<dbReference type="OrthoDB" id="2951834at2759"/>
<dbReference type="PANTHER" id="PTHR42085:SF7">
    <property type="entry name" value="F-BOX DOMAIN-CONTAINING PROTEIN"/>
    <property type="match status" value="1"/>
</dbReference>
<keyword evidence="3" id="KW-1185">Reference proteome</keyword>
<dbReference type="Proteomes" id="UP000503462">
    <property type="component" value="Chromosome 3"/>
</dbReference>
<dbReference type="AlphaFoldDB" id="A0A6H0XWL9"/>
<proteinExistence type="predicted"/>
<accession>A0A6H0XWL9</accession>
<sequence>MATHEPLMINNKRQWTEECNDKGSKRLRWTAATKDVNIEATKDDLNRTEDSSAPTAPVHPGVGQPFRLMDLPTEVRLEIYRACLTRPFNILLSKKPPPPPPPPPLSPHDASELAIFTSQADPTVPLRRSARHRRPGQAPLQIVPPQLLPQQGRQPGRPTGGIAHASTQSDYAAWVQRLPPMPPPVRPAQLTQLPSISTEEETPKPRPEHLDPLLVNLLRVSKQIYKEARPVLYGDNQFLLDLDTALNSLAALHQRSRGQIRHLRLTIRTHSEILERFAEVVRLSLRYCWRLQTFTIDMPFLQSNNDAQNGSTAVYANAFDILRWLPRKCQVVLEGHITDDIRRVVQRNANLAKNLDELAYARRQLISNDAELRVHQDLVLM</sequence>
<feature type="compositionally biased region" description="Basic and acidic residues" evidence="1">
    <location>
        <begin position="40"/>
        <end position="50"/>
    </location>
</feature>
<reference evidence="2 3" key="1">
    <citation type="journal article" date="2016" name="Sci. Rep.">
        <title>Peltaster fructicola genome reveals evolution from an invasive phytopathogen to an ectophytic parasite.</title>
        <authorList>
            <person name="Xu C."/>
            <person name="Chen H."/>
            <person name="Gleason M.L."/>
            <person name="Xu J.R."/>
            <person name="Liu H."/>
            <person name="Zhang R."/>
            <person name="Sun G."/>
        </authorList>
    </citation>
    <scope>NUCLEOTIDE SEQUENCE [LARGE SCALE GENOMIC DNA]</scope>
    <source>
        <strain evidence="2 3">LNHT1506</strain>
    </source>
</reference>
<evidence type="ECO:0000313" key="2">
    <source>
        <dbReference type="EMBL" id="QIW99054.1"/>
    </source>
</evidence>
<feature type="region of interest" description="Disordered" evidence="1">
    <location>
        <begin position="40"/>
        <end position="62"/>
    </location>
</feature>
<dbReference type="InterPro" id="IPR038883">
    <property type="entry name" value="AN11006-like"/>
</dbReference>
<dbReference type="EMBL" id="CP051141">
    <property type="protein sequence ID" value="QIW99054.1"/>
    <property type="molecule type" value="Genomic_DNA"/>
</dbReference>
<evidence type="ECO:0008006" key="4">
    <source>
        <dbReference type="Google" id="ProtNLM"/>
    </source>
</evidence>
<feature type="compositionally biased region" description="Low complexity" evidence="1">
    <location>
        <begin position="139"/>
        <end position="157"/>
    </location>
</feature>
<evidence type="ECO:0000313" key="3">
    <source>
        <dbReference type="Proteomes" id="UP000503462"/>
    </source>
</evidence>
<protein>
    <recommendedName>
        <fullName evidence="4">F-box domain-containing protein</fullName>
    </recommendedName>
</protein>
<evidence type="ECO:0000256" key="1">
    <source>
        <dbReference type="SAM" id="MobiDB-lite"/>
    </source>
</evidence>
<organism evidence="2 3">
    <name type="scientific">Peltaster fructicola</name>
    <dbReference type="NCBI Taxonomy" id="286661"/>
    <lineage>
        <taxon>Eukaryota</taxon>
        <taxon>Fungi</taxon>
        <taxon>Dikarya</taxon>
        <taxon>Ascomycota</taxon>
        <taxon>Pezizomycotina</taxon>
        <taxon>Dothideomycetes</taxon>
        <taxon>Dothideomycetes incertae sedis</taxon>
        <taxon>Peltaster</taxon>
    </lineage>
</organism>
<dbReference type="PANTHER" id="PTHR42085">
    <property type="entry name" value="F-BOX DOMAIN-CONTAINING PROTEIN"/>
    <property type="match status" value="1"/>
</dbReference>
<gene>
    <name evidence="2" type="ORF">AMS68_004572</name>
</gene>
<feature type="region of interest" description="Disordered" evidence="1">
    <location>
        <begin position="120"/>
        <end position="164"/>
    </location>
</feature>
<name>A0A6H0XWL9_9PEZI</name>